<name>A0ABU2RVA9_9ACTN</name>
<evidence type="ECO:0000313" key="2">
    <source>
        <dbReference type="EMBL" id="MDT0432766.1"/>
    </source>
</evidence>
<feature type="domain" description="HTH cro/C1-type" evidence="1">
    <location>
        <begin position="32"/>
        <end position="75"/>
    </location>
</feature>
<dbReference type="EMBL" id="JAVREX010000029">
    <property type="protein sequence ID" value="MDT0432766.1"/>
    <property type="molecule type" value="Genomic_DNA"/>
</dbReference>
<dbReference type="SUPFAM" id="SSF47413">
    <property type="entry name" value="lambda repressor-like DNA-binding domains"/>
    <property type="match status" value="1"/>
</dbReference>
<protein>
    <submittedName>
        <fullName evidence="2">Helix-turn-helix transcriptional regulator</fullName>
    </submittedName>
</protein>
<dbReference type="Pfam" id="PF13443">
    <property type="entry name" value="HTH_26"/>
    <property type="match status" value="1"/>
</dbReference>
<organism evidence="2 3">
    <name type="scientific">Streptomyces salyersiae</name>
    <dbReference type="NCBI Taxonomy" id="3075530"/>
    <lineage>
        <taxon>Bacteria</taxon>
        <taxon>Bacillati</taxon>
        <taxon>Actinomycetota</taxon>
        <taxon>Actinomycetes</taxon>
        <taxon>Kitasatosporales</taxon>
        <taxon>Streptomycetaceae</taxon>
        <taxon>Streptomyces</taxon>
    </lineage>
</organism>
<sequence length="131" mass="14040">MRRRTPEQFASWLHDQLTTRGYNLSSARSGGQKQFVEDSGVPRATVSRMLKGAGPVDINTLERIAETLHIPFSAVLVAAGVLDPDELGAAQRPQGHMTADMAADELGITDPTARQVFRGVVDSLKPGNDAG</sequence>
<dbReference type="CDD" id="cd00093">
    <property type="entry name" value="HTH_XRE"/>
    <property type="match status" value="1"/>
</dbReference>
<comment type="caution">
    <text evidence="2">The sequence shown here is derived from an EMBL/GenBank/DDBJ whole genome shotgun (WGS) entry which is preliminary data.</text>
</comment>
<gene>
    <name evidence="2" type="ORF">RM649_34770</name>
</gene>
<keyword evidence="3" id="KW-1185">Reference proteome</keyword>
<evidence type="ECO:0000313" key="3">
    <source>
        <dbReference type="Proteomes" id="UP001183777"/>
    </source>
</evidence>
<proteinExistence type="predicted"/>
<dbReference type="Gene3D" id="1.10.260.40">
    <property type="entry name" value="lambda repressor-like DNA-binding domains"/>
    <property type="match status" value="1"/>
</dbReference>
<dbReference type="InterPro" id="IPR010982">
    <property type="entry name" value="Lambda_DNA-bd_dom_sf"/>
</dbReference>
<reference evidence="3" key="1">
    <citation type="submission" date="2023-07" db="EMBL/GenBank/DDBJ databases">
        <title>30 novel species of actinomycetes from the DSMZ collection.</title>
        <authorList>
            <person name="Nouioui I."/>
        </authorList>
    </citation>
    <scope>NUCLEOTIDE SEQUENCE [LARGE SCALE GENOMIC DNA]</scope>
    <source>
        <strain evidence="3">DSM 41770</strain>
    </source>
</reference>
<dbReference type="InterPro" id="IPR001387">
    <property type="entry name" value="Cro/C1-type_HTH"/>
</dbReference>
<dbReference type="RefSeq" id="WP_311661632.1">
    <property type="nucleotide sequence ID" value="NZ_JAVREX010000029.1"/>
</dbReference>
<dbReference type="Proteomes" id="UP001183777">
    <property type="component" value="Unassembled WGS sequence"/>
</dbReference>
<evidence type="ECO:0000259" key="1">
    <source>
        <dbReference type="PROSITE" id="PS50943"/>
    </source>
</evidence>
<accession>A0ABU2RVA9</accession>
<dbReference type="PROSITE" id="PS50943">
    <property type="entry name" value="HTH_CROC1"/>
    <property type="match status" value="1"/>
</dbReference>